<organism evidence="2 3">
    <name type="scientific">Cyberlindnera jadinii (strain ATCC 18201 / CBS 1600 / BCRC 20928 / JCM 3617 / NBRC 0987 / NRRL Y-1542)</name>
    <name type="common">Torula yeast</name>
    <name type="synonym">Candida utilis</name>
    <dbReference type="NCBI Taxonomy" id="983966"/>
    <lineage>
        <taxon>Eukaryota</taxon>
        <taxon>Fungi</taxon>
        <taxon>Dikarya</taxon>
        <taxon>Ascomycota</taxon>
        <taxon>Saccharomycotina</taxon>
        <taxon>Saccharomycetes</taxon>
        <taxon>Phaffomycetales</taxon>
        <taxon>Phaffomycetaceae</taxon>
        <taxon>Cyberlindnera</taxon>
    </lineage>
</organism>
<sequence>MRMITLLCSHLSFLVERSVTVYSGAPGIIQTPHELSLDLICLQFSVLQSLRRWAKFDVFSRQGSASHIGKFKEDEKIVCHGSLCSVPRPGEDYLLCSTIWRYLFNCRKHINHTVLQIGTSLEVL</sequence>
<name>A0A0H5C788_CYBJN</name>
<dbReference type="EMBL" id="CDQK01000005">
    <property type="protein sequence ID" value="CEP24001.1"/>
    <property type="molecule type" value="Genomic_DNA"/>
</dbReference>
<feature type="signal peptide" evidence="1">
    <location>
        <begin position="1"/>
        <end position="20"/>
    </location>
</feature>
<dbReference type="AlphaFoldDB" id="A0A0H5C788"/>
<protein>
    <submittedName>
        <fullName evidence="2">Uncharacterized protein</fullName>
    </submittedName>
</protein>
<keyword evidence="1" id="KW-0732">Signal</keyword>
<evidence type="ECO:0000256" key="1">
    <source>
        <dbReference type="SAM" id="SignalP"/>
    </source>
</evidence>
<proteinExistence type="predicted"/>
<feature type="chain" id="PRO_5005216572" evidence="1">
    <location>
        <begin position="21"/>
        <end position="124"/>
    </location>
</feature>
<gene>
    <name evidence="2" type="ORF">BN1211_4707</name>
</gene>
<accession>A0A0H5C788</accession>
<dbReference type="Proteomes" id="UP000038830">
    <property type="component" value="Unassembled WGS sequence"/>
</dbReference>
<reference evidence="3" key="1">
    <citation type="journal article" date="2015" name="J. Biotechnol.">
        <title>The structure of the Cyberlindnera jadinii genome and its relation to Candida utilis analyzed by the occurrence of single nucleotide polymorphisms.</title>
        <authorList>
            <person name="Rupp O."/>
            <person name="Brinkrolf K."/>
            <person name="Buerth C."/>
            <person name="Kunigo M."/>
            <person name="Schneider J."/>
            <person name="Jaenicke S."/>
            <person name="Goesmann A."/>
            <person name="Puehler A."/>
            <person name="Jaeger K.-E."/>
            <person name="Ernst J.F."/>
        </authorList>
    </citation>
    <scope>NUCLEOTIDE SEQUENCE [LARGE SCALE GENOMIC DNA]</scope>
    <source>
        <strain evidence="3">ATCC 18201 / CBS 1600 / BCRC 20928 / JCM 3617 / NBRC 0987 / NRRL Y-1542</strain>
    </source>
</reference>
<evidence type="ECO:0000313" key="2">
    <source>
        <dbReference type="EMBL" id="CEP24001.1"/>
    </source>
</evidence>
<evidence type="ECO:0000313" key="3">
    <source>
        <dbReference type="Proteomes" id="UP000038830"/>
    </source>
</evidence>